<feature type="domain" description="SCP2" evidence="4">
    <location>
        <begin position="186"/>
        <end position="270"/>
    </location>
</feature>
<evidence type="ECO:0000259" key="4">
    <source>
        <dbReference type="Pfam" id="PF02036"/>
    </source>
</evidence>
<evidence type="ECO:0000313" key="6">
    <source>
        <dbReference type="Proteomes" id="UP000198282"/>
    </source>
</evidence>
<gene>
    <name evidence="5" type="ORF">SAMN05216276_1008152</name>
</gene>
<dbReference type="Pfam" id="PF02036">
    <property type="entry name" value="SCP2"/>
    <property type="match status" value="1"/>
</dbReference>
<dbReference type="InterPro" id="IPR036661">
    <property type="entry name" value="Luciferase-like_sf"/>
</dbReference>
<dbReference type="Gene3D" id="3.20.20.30">
    <property type="entry name" value="Luciferase-like domain"/>
    <property type="match status" value="1"/>
</dbReference>
<dbReference type="InterPro" id="IPR050766">
    <property type="entry name" value="Bact_Lucif_Oxidored"/>
</dbReference>
<feature type="domain" description="Luciferase-like" evidence="3">
    <location>
        <begin position="3"/>
        <end position="174"/>
    </location>
</feature>
<dbReference type="SUPFAM" id="SSF55718">
    <property type="entry name" value="SCP-like"/>
    <property type="match status" value="1"/>
</dbReference>
<accession>A0A239E1M9</accession>
<dbReference type="Proteomes" id="UP000198282">
    <property type="component" value="Unassembled WGS sequence"/>
</dbReference>
<dbReference type="SUPFAM" id="SSF51679">
    <property type="entry name" value="Bacterial luciferase-like"/>
    <property type="match status" value="1"/>
</dbReference>
<evidence type="ECO:0000256" key="1">
    <source>
        <dbReference type="ARBA" id="ARBA00023002"/>
    </source>
</evidence>
<evidence type="ECO:0000313" key="5">
    <source>
        <dbReference type="EMBL" id="SNS37892.1"/>
    </source>
</evidence>
<keyword evidence="6" id="KW-1185">Reference proteome</keyword>
<organism evidence="5 6">
    <name type="scientific">Streptosporangium subroseum</name>
    <dbReference type="NCBI Taxonomy" id="106412"/>
    <lineage>
        <taxon>Bacteria</taxon>
        <taxon>Bacillati</taxon>
        <taxon>Actinomycetota</taxon>
        <taxon>Actinomycetes</taxon>
        <taxon>Streptosporangiales</taxon>
        <taxon>Streptosporangiaceae</taxon>
        <taxon>Streptosporangium</taxon>
    </lineage>
</organism>
<evidence type="ECO:0000259" key="3">
    <source>
        <dbReference type="Pfam" id="PF00296"/>
    </source>
</evidence>
<dbReference type="PANTHER" id="PTHR30137:SF8">
    <property type="entry name" value="BLR5498 PROTEIN"/>
    <property type="match status" value="1"/>
</dbReference>
<dbReference type="PANTHER" id="PTHR30137">
    <property type="entry name" value="LUCIFERASE-LIKE MONOOXYGENASE"/>
    <property type="match status" value="1"/>
</dbReference>
<keyword evidence="2" id="KW-0503">Monooxygenase</keyword>
<proteinExistence type="predicted"/>
<name>A0A239E1M9_9ACTN</name>
<keyword evidence="1" id="KW-0560">Oxidoreductase</keyword>
<dbReference type="InterPro" id="IPR036527">
    <property type="entry name" value="SCP2_sterol-bd_dom_sf"/>
</dbReference>
<dbReference type="GO" id="GO:0004497">
    <property type="term" value="F:monooxygenase activity"/>
    <property type="evidence" value="ECO:0007669"/>
    <property type="project" value="UniProtKB-KW"/>
</dbReference>
<dbReference type="AlphaFoldDB" id="A0A239E1M9"/>
<evidence type="ECO:0000256" key="2">
    <source>
        <dbReference type="ARBA" id="ARBA00023033"/>
    </source>
</evidence>
<reference evidence="5 6" key="1">
    <citation type="submission" date="2017-06" db="EMBL/GenBank/DDBJ databases">
        <authorList>
            <person name="Kim H.J."/>
            <person name="Triplett B.A."/>
        </authorList>
    </citation>
    <scope>NUCLEOTIDE SEQUENCE [LARGE SCALE GENOMIC DNA]</scope>
    <source>
        <strain evidence="5 6">CGMCC 4.2132</strain>
    </source>
</reference>
<sequence>MQIPPPVNHPARVAERIATLDLISDGRVDFGTGEASSAAELSGFGVPRGEKRAMWQDAIDAITRMFVEEPFAGWHSPYLRMHLRNVIPKTVQKPHPPLWVACSRRETIHLAARNGIGALSFSFVTPQEAARWLGEYYALLASEECLPAGFAVNPNLAVVLPMMCHEDLETARERGVQGANFFGFQGAIEFRLTGSDPALTGPTPWTIMIRGDRAFARQISVADPAVVLTLPGADLLRLIAGTADPAGLLAAGRVHLTGDPALASRLGEMFGGPSPY</sequence>
<dbReference type="InterPro" id="IPR003033">
    <property type="entry name" value="SCP2_sterol-bd_dom"/>
</dbReference>
<dbReference type="InterPro" id="IPR011251">
    <property type="entry name" value="Luciferase-like_dom"/>
</dbReference>
<dbReference type="EMBL" id="FZOD01000008">
    <property type="protein sequence ID" value="SNS37892.1"/>
    <property type="molecule type" value="Genomic_DNA"/>
</dbReference>
<dbReference type="GO" id="GO:0016705">
    <property type="term" value="F:oxidoreductase activity, acting on paired donors, with incorporation or reduction of molecular oxygen"/>
    <property type="evidence" value="ECO:0007669"/>
    <property type="project" value="InterPro"/>
</dbReference>
<dbReference type="GO" id="GO:0005829">
    <property type="term" value="C:cytosol"/>
    <property type="evidence" value="ECO:0007669"/>
    <property type="project" value="TreeGrafter"/>
</dbReference>
<dbReference type="Pfam" id="PF00296">
    <property type="entry name" value="Bac_luciferase"/>
    <property type="match status" value="1"/>
</dbReference>
<protein>
    <submittedName>
        <fullName evidence="5">SCP-2 sterol transfer family protein</fullName>
    </submittedName>
</protein>